<evidence type="ECO:0000256" key="3">
    <source>
        <dbReference type="ARBA" id="ARBA00023014"/>
    </source>
</evidence>
<dbReference type="PANTHER" id="PTHR43432:SF5">
    <property type="entry name" value="ELP3_MIAA_NIFB-LIKE RADICAL SAM CORE DOMAIN-CONTAINING PROTEIN"/>
    <property type="match status" value="1"/>
</dbReference>
<keyword evidence="1" id="KW-0479">Metal-binding</keyword>
<evidence type="ECO:0000256" key="2">
    <source>
        <dbReference type="ARBA" id="ARBA00023004"/>
    </source>
</evidence>
<dbReference type="GO" id="GO:0003824">
    <property type="term" value="F:catalytic activity"/>
    <property type="evidence" value="ECO:0007669"/>
    <property type="project" value="InterPro"/>
</dbReference>
<dbReference type="InterPro" id="IPR040086">
    <property type="entry name" value="MJ0683-like"/>
</dbReference>
<dbReference type="EMBL" id="LAZR01046571">
    <property type="protein sequence ID" value="KKK96228.1"/>
    <property type="molecule type" value="Genomic_DNA"/>
</dbReference>
<dbReference type="Gene3D" id="3.80.30.30">
    <property type="match status" value="1"/>
</dbReference>
<feature type="domain" description="Radical SAM core" evidence="4">
    <location>
        <begin position="1"/>
        <end position="164"/>
    </location>
</feature>
<organism evidence="5">
    <name type="scientific">marine sediment metagenome</name>
    <dbReference type="NCBI Taxonomy" id="412755"/>
    <lineage>
        <taxon>unclassified sequences</taxon>
        <taxon>metagenomes</taxon>
        <taxon>ecological metagenomes</taxon>
    </lineage>
</organism>
<evidence type="ECO:0000313" key="5">
    <source>
        <dbReference type="EMBL" id="KKK96228.1"/>
    </source>
</evidence>
<evidence type="ECO:0000259" key="4">
    <source>
        <dbReference type="Pfam" id="PF04055"/>
    </source>
</evidence>
<comment type="caution">
    <text evidence="5">The sequence shown here is derived from an EMBL/GenBank/DDBJ whole genome shotgun (WGS) entry which is preliminary data.</text>
</comment>
<protein>
    <recommendedName>
        <fullName evidence="4">Radical SAM core domain-containing protein</fullName>
    </recommendedName>
</protein>
<dbReference type="GO" id="GO:0046872">
    <property type="term" value="F:metal ion binding"/>
    <property type="evidence" value="ECO:0007669"/>
    <property type="project" value="UniProtKB-KW"/>
</dbReference>
<dbReference type="AlphaFoldDB" id="A0A0F8ZQV1"/>
<feature type="non-terminal residue" evidence="5">
    <location>
        <position position="1"/>
    </location>
</feature>
<accession>A0A0F8ZQV1</accession>
<gene>
    <name evidence="5" type="ORF">LCGC14_2664870</name>
</gene>
<name>A0A0F8ZQV1_9ZZZZ</name>
<dbReference type="PANTHER" id="PTHR43432">
    <property type="entry name" value="SLR0285 PROTEIN"/>
    <property type="match status" value="1"/>
</dbReference>
<reference evidence="5" key="1">
    <citation type="journal article" date="2015" name="Nature">
        <title>Complex archaea that bridge the gap between prokaryotes and eukaryotes.</title>
        <authorList>
            <person name="Spang A."/>
            <person name="Saw J.H."/>
            <person name="Jorgensen S.L."/>
            <person name="Zaremba-Niedzwiedzka K."/>
            <person name="Martijn J."/>
            <person name="Lind A.E."/>
            <person name="van Eijk R."/>
            <person name="Schleper C."/>
            <person name="Guy L."/>
            <person name="Ettema T.J."/>
        </authorList>
    </citation>
    <scope>NUCLEOTIDE SEQUENCE</scope>
</reference>
<sequence length="196" mass="22372">HACIYCDARSDRYFLQQNFENEIIIKTNIDKILDLRIKRARKLLPDVVGPGGVNDAYQPIEKKVENTRKILQVLAKHKFPLNIATKSKLIIRDLDVLKKIAGDSWCTIGFSITTTNVVLAKFLEPYSSKPSERLEALKTIKNEAPNIQVGTYFIPIIPFLEDSENNMEDVIRKSKEAGADFLLFSPGLTMRDSRRY</sequence>
<keyword evidence="2" id="KW-0408">Iron</keyword>
<evidence type="ECO:0000256" key="1">
    <source>
        <dbReference type="ARBA" id="ARBA00022723"/>
    </source>
</evidence>
<proteinExistence type="predicted"/>
<dbReference type="InterPro" id="IPR007197">
    <property type="entry name" value="rSAM"/>
</dbReference>
<keyword evidence="3" id="KW-0411">Iron-sulfur</keyword>
<dbReference type="Pfam" id="PF04055">
    <property type="entry name" value="Radical_SAM"/>
    <property type="match status" value="1"/>
</dbReference>
<dbReference type="GO" id="GO:0051536">
    <property type="term" value="F:iron-sulfur cluster binding"/>
    <property type="evidence" value="ECO:0007669"/>
    <property type="project" value="UniProtKB-KW"/>
</dbReference>